<sequence>MSGKEGPSEGTPSENLEVARMSRTELYHIMAEMKALTDQNPQQVRQILAQNPALARSLFQAQIMLGMLHPPDEPHQQFHEAQPSQPMPQPHQHLQPMQPTPPQPHTEPEPKKPNAKPW</sequence>
<keyword evidence="4" id="KW-1185">Reference proteome</keyword>
<evidence type="ECO:0000259" key="2">
    <source>
        <dbReference type="Pfam" id="PF14327"/>
    </source>
</evidence>
<dbReference type="PANTHER" id="PTHR47866">
    <property type="entry name" value="HYDROXYPROLINE-RICH GLYCOPROTEIN FAMILY PROTEIN"/>
    <property type="match status" value="1"/>
</dbReference>
<dbReference type="Gene3D" id="1.25.40.630">
    <property type="match status" value="1"/>
</dbReference>
<dbReference type="EMBL" id="CP126664">
    <property type="protein sequence ID" value="WKA08132.1"/>
    <property type="molecule type" value="Genomic_DNA"/>
</dbReference>
<dbReference type="InterPro" id="IPR025742">
    <property type="entry name" value="CSTF2_hinge"/>
</dbReference>
<evidence type="ECO:0000313" key="4">
    <source>
        <dbReference type="Proteomes" id="UP001227230"/>
    </source>
</evidence>
<proteinExistence type="predicted"/>
<dbReference type="PANTHER" id="PTHR47866:SF2">
    <property type="entry name" value="HYDROXYPROLINE-RICH GLYCOPROTEIN FAMILY PROTEIN"/>
    <property type="match status" value="1"/>
</dbReference>
<dbReference type="Pfam" id="PF14327">
    <property type="entry name" value="CSTF2_hinge"/>
    <property type="match status" value="1"/>
</dbReference>
<gene>
    <name evidence="3" type="ORF">VitviT2T_025880</name>
</gene>
<evidence type="ECO:0000256" key="1">
    <source>
        <dbReference type="SAM" id="MobiDB-lite"/>
    </source>
</evidence>
<feature type="domain" description="Cleavage stimulation factor subunit 2 hinge" evidence="2">
    <location>
        <begin position="18"/>
        <end position="69"/>
    </location>
</feature>
<name>A0ABY9DM84_VITVI</name>
<organism evidence="3 4">
    <name type="scientific">Vitis vinifera</name>
    <name type="common">Grape</name>
    <dbReference type="NCBI Taxonomy" id="29760"/>
    <lineage>
        <taxon>Eukaryota</taxon>
        <taxon>Viridiplantae</taxon>
        <taxon>Streptophyta</taxon>
        <taxon>Embryophyta</taxon>
        <taxon>Tracheophyta</taxon>
        <taxon>Spermatophyta</taxon>
        <taxon>Magnoliopsida</taxon>
        <taxon>eudicotyledons</taxon>
        <taxon>Gunneridae</taxon>
        <taxon>Pentapetalae</taxon>
        <taxon>rosids</taxon>
        <taxon>Vitales</taxon>
        <taxon>Vitaceae</taxon>
        <taxon>Viteae</taxon>
        <taxon>Vitis</taxon>
    </lineage>
</organism>
<protein>
    <recommendedName>
        <fullName evidence="2">Cleavage stimulation factor subunit 2 hinge domain-containing protein</fullName>
    </recommendedName>
</protein>
<feature type="region of interest" description="Disordered" evidence="1">
    <location>
        <begin position="1"/>
        <end position="20"/>
    </location>
</feature>
<feature type="region of interest" description="Disordered" evidence="1">
    <location>
        <begin position="67"/>
        <end position="118"/>
    </location>
</feature>
<dbReference type="Proteomes" id="UP001227230">
    <property type="component" value="Chromosome 17"/>
</dbReference>
<reference evidence="3 4" key="1">
    <citation type="journal article" date="2023" name="Hortic Res">
        <title>The complete reference genome for grapevine (Vitis vinifera L.) genetics and breeding.</title>
        <authorList>
            <person name="Shi X."/>
            <person name="Cao S."/>
            <person name="Wang X."/>
            <person name="Huang S."/>
            <person name="Wang Y."/>
            <person name="Liu Z."/>
            <person name="Liu W."/>
            <person name="Leng X."/>
            <person name="Peng Y."/>
            <person name="Wang N."/>
            <person name="Wang Y."/>
            <person name="Ma Z."/>
            <person name="Xu X."/>
            <person name="Zhang F."/>
            <person name="Xue H."/>
            <person name="Zhong H."/>
            <person name="Wang Y."/>
            <person name="Zhang K."/>
            <person name="Velt A."/>
            <person name="Avia K."/>
            <person name="Holtgrawe D."/>
            <person name="Grimplet J."/>
            <person name="Matus J.T."/>
            <person name="Ware D."/>
            <person name="Wu X."/>
            <person name="Wang H."/>
            <person name="Liu C."/>
            <person name="Fang Y."/>
            <person name="Rustenholz C."/>
            <person name="Cheng Z."/>
            <person name="Xiao H."/>
            <person name="Zhou Y."/>
        </authorList>
    </citation>
    <scope>NUCLEOTIDE SEQUENCE [LARGE SCALE GENOMIC DNA]</scope>
    <source>
        <strain evidence="4">cv. Pinot noir / PN40024</strain>
        <tissue evidence="3">Leaf</tissue>
    </source>
</reference>
<evidence type="ECO:0000313" key="3">
    <source>
        <dbReference type="EMBL" id="WKA08132.1"/>
    </source>
</evidence>
<accession>A0ABY9DM84</accession>